<evidence type="ECO:0000256" key="3">
    <source>
        <dbReference type="ARBA" id="ARBA00023163"/>
    </source>
</evidence>
<feature type="domain" description="HTH araC/xylS-type" evidence="4">
    <location>
        <begin position="277"/>
        <end position="324"/>
    </location>
</feature>
<dbReference type="AlphaFoldDB" id="A0A2N8ZBY5"/>
<dbReference type="Pfam" id="PF12625">
    <property type="entry name" value="Arabinose_bd"/>
    <property type="match status" value="1"/>
</dbReference>
<dbReference type="InterPro" id="IPR009057">
    <property type="entry name" value="Homeodomain-like_sf"/>
</dbReference>
<dbReference type="PROSITE" id="PS01124">
    <property type="entry name" value="HTH_ARAC_FAMILY_2"/>
    <property type="match status" value="1"/>
</dbReference>
<dbReference type="InterPro" id="IPR018060">
    <property type="entry name" value="HTH_AraC"/>
</dbReference>
<dbReference type="SMART" id="SM00342">
    <property type="entry name" value="HTH_ARAC"/>
    <property type="match status" value="1"/>
</dbReference>
<gene>
    <name evidence="5" type="ORF">VTAP4600_A1446</name>
</gene>
<dbReference type="PRINTS" id="PR00032">
    <property type="entry name" value="HTHARAC"/>
</dbReference>
<dbReference type="KEGG" id="vta:A1446"/>
<evidence type="ECO:0000256" key="2">
    <source>
        <dbReference type="ARBA" id="ARBA00023125"/>
    </source>
</evidence>
<dbReference type="GO" id="GO:0005829">
    <property type="term" value="C:cytosol"/>
    <property type="evidence" value="ECO:0007669"/>
    <property type="project" value="TreeGrafter"/>
</dbReference>
<dbReference type="PANTHER" id="PTHR47894">
    <property type="entry name" value="HTH-TYPE TRANSCRIPTIONAL REGULATOR GADX"/>
    <property type="match status" value="1"/>
</dbReference>
<evidence type="ECO:0000259" key="4">
    <source>
        <dbReference type="PROSITE" id="PS01124"/>
    </source>
</evidence>
<accession>A0A2N8ZBY5</accession>
<keyword evidence="6" id="KW-1185">Reference proteome</keyword>
<dbReference type="Pfam" id="PF12833">
    <property type="entry name" value="HTH_18"/>
    <property type="match status" value="1"/>
</dbReference>
<dbReference type="GO" id="GO:0000976">
    <property type="term" value="F:transcription cis-regulatory region binding"/>
    <property type="evidence" value="ECO:0007669"/>
    <property type="project" value="TreeGrafter"/>
</dbReference>
<dbReference type="EMBL" id="LT960611">
    <property type="protein sequence ID" value="SON49425.1"/>
    <property type="molecule type" value="Genomic_DNA"/>
</dbReference>
<keyword evidence="3" id="KW-0804">Transcription</keyword>
<dbReference type="SUPFAM" id="SSF46689">
    <property type="entry name" value="Homeodomain-like"/>
    <property type="match status" value="1"/>
</dbReference>
<protein>
    <submittedName>
        <fullName evidence="5">AraC-type DNA-binding domain-containing protein</fullName>
    </submittedName>
</protein>
<dbReference type="Gene3D" id="1.10.10.60">
    <property type="entry name" value="Homeodomain-like"/>
    <property type="match status" value="1"/>
</dbReference>
<dbReference type="PANTHER" id="PTHR47894:SF4">
    <property type="entry name" value="HTH-TYPE TRANSCRIPTIONAL REGULATOR GADX"/>
    <property type="match status" value="1"/>
</dbReference>
<evidence type="ECO:0000313" key="5">
    <source>
        <dbReference type="EMBL" id="SON49425.1"/>
    </source>
</evidence>
<evidence type="ECO:0000256" key="1">
    <source>
        <dbReference type="ARBA" id="ARBA00023015"/>
    </source>
</evidence>
<sequence>MRAIAIVNIGELAVKRYGIDINQLGIPESVFLNPMNLIPIDEVNDWFSLLVQQTANPDIILELAQILDIESMGAIGRWLFSGYDLASTIRRINYGVGSLQSGAFMAGAQVGSIIKWTYNNPNFSPQVKVHDSVRVAIFMTKVLREYLGADFAPQRVMISGVCKNEQAYKAFFGCDIGWSHSRTEVWIHSDLRLATKQSRQISNKRLAMNFTELDEILNMPEPEDELKVIYEMVNYSRYFGLPTLSSVSSLLGLSEQQFQRRLHSLGLNFSTVCGYVMSNVAVDLLSKGIEVDQVAVRLGYTNVASFNRMFKKHRGLTPKQYIRHFHDVF</sequence>
<dbReference type="GO" id="GO:0003700">
    <property type="term" value="F:DNA-binding transcription factor activity"/>
    <property type="evidence" value="ECO:0007669"/>
    <property type="project" value="InterPro"/>
</dbReference>
<dbReference type="InterPro" id="IPR020449">
    <property type="entry name" value="Tscrpt_reg_AraC-type_HTH"/>
</dbReference>
<reference evidence="5 6" key="1">
    <citation type="submission" date="2017-10" db="EMBL/GenBank/DDBJ databases">
        <authorList>
            <person name="Banno H."/>
            <person name="Chua N.-H."/>
        </authorList>
    </citation>
    <scope>NUCLEOTIDE SEQUENCE [LARGE SCALE GENOMIC DNA]</scope>
    <source>
        <strain evidence="5">Vibrio tapetis CECT4600</strain>
    </source>
</reference>
<dbReference type="Proteomes" id="UP000235828">
    <property type="component" value="Chromosome A"/>
</dbReference>
<keyword evidence="2 5" id="KW-0238">DNA-binding</keyword>
<dbReference type="OrthoDB" id="6252225at2"/>
<dbReference type="InterPro" id="IPR032687">
    <property type="entry name" value="AraC-type_N"/>
</dbReference>
<proteinExistence type="predicted"/>
<evidence type="ECO:0000313" key="6">
    <source>
        <dbReference type="Proteomes" id="UP000235828"/>
    </source>
</evidence>
<name>A0A2N8ZBY5_9VIBR</name>
<organism evidence="5 6">
    <name type="scientific">Vibrio tapetis subsp. tapetis</name>
    <dbReference type="NCBI Taxonomy" id="1671868"/>
    <lineage>
        <taxon>Bacteria</taxon>
        <taxon>Pseudomonadati</taxon>
        <taxon>Pseudomonadota</taxon>
        <taxon>Gammaproteobacteria</taxon>
        <taxon>Vibrionales</taxon>
        <taxon>Vibrionaceae</taxon>
        <taxon>Vibrio</taxon>
    </lineage>
</organism>
<keyword evidence="1" id="KW-0805">Transcription regulation</keyword>